<evidence type="ECO:0000313" key="3">
    <source>
        <dbReference type="Proteomes" id="UP000031488"/>
    </source>
</evidence>
<dbReference type="AlphaFoldDB" id="A0A0B9A136"/>
<accession>A0A0B9A136</accession>
<dbReference type="Proteomes" id="UP000031488">
    <property type="component" value="Unassembled WGS sequence"/>
</dbReference>
<feature type="transmembrane region" description="Helical" evidence="1">
    <location>
        <begin position="13"/>
        <end position="35"/>
    </location>
</feature>
<gene>
    <name evidence="2" type="ORF">AE0388_2147</name>
</gene>
<keyword evidence="3" id="KW-1185">Reference proteome</keyword>
<evidence type="ECO:0000313" key="2">
    <source>
        <dbReference type="EMBL" id="KHS52497.1"/>
    </source>
</evidence>
<sequence>MAGTVGMMSLESMVIYACIAVLVLAVLIAGLMVLLKLNRRLGEDNLERAEAKKAAEESSANSSV</sequence>
<dbReference type="PATRIC" id="fig|1703.6.peg.2042"/>
<dbReference type="EMBL" id="JTJZ01000019">
    <property type="protein sequence ID" value="KHS52497.1"/>
    <property type="molecule type" value="Genomic_DNA"/>
</dbReference>
<name>A0A0B9A136_BRELN</name>
<evidence type="ECO:0000256" key="1">
    <source>
        <dbReference type="SAM" id="Phobius"/>
    </source>
</evidence>
<proteinExistence type="predicted"/>
<reference evidence="2 3" key="1">
    <citation type="submission" date="2014-11" db="EMBL/GenBank/DDBJ databases">
        <title>Draft Genome Sequence of Brevibacterium linens AE038-8.</title>
        <authorList>
            <person name="Maizel D."/>
            <person name="Utturkar S.M."/>
            <person name="Brown S.D."/>
            <person name="Ferrero M."/>
            <person name="Rosen B.P."/>
        </authorList>
    </citation>
    <scope>NUCLEOTIDE SEQUENCE [LARGE SCALE GENOMIC DNA]</scope>
    <source>
        <strain evidence="2 3">AE038-8</strain>
    </source>
</reference>
<keyword evidence="1" id="KW-0472">Membrane</keyword>
<comment type="caution">
    <text evidence="2">The sequence shown here is derived from an EMBL/GenBank/DDBJ whole genome shotgun (WGS) entry which is preliminary data.</text>
</comment>
<keyword evidence="1" id="KW-1133">Transmembrane helix</keyword>
<keyword evidence="1" id="KW-0812">Transmembrane</keyword>
<protein>
    <submittedName>
        <fullName evidence="2">Uncharacterized protein</fullName>
    </submittedName>
</protein>
<organism evidence="2 3">
    <name type="scientific">Brevibacterium linens</name>
    <dbReference type="NCBI Taxonomy" id="1703"/>
    <lineage>
        <taxon>Bacteria</taxon>
        <taxon>Bacillati</taxon>
        <taxon>Actinomycetota</taxon>
        <taxon>Actinomycetes</taxon>
        <taxon>Micrococcales</taxon>
        <taxon>Brevibacteriaceae</taxon>
        <taxon>Brevibacterium</taxon>
    </lineage>
</organism>